<dbReference type="OrthoDB" id="9802385at2"/>
<dbReference type="Proteomes" id="UP000192761">
    <property type="component" value="Unassembled WGS sequence"/>
</dbReference>
<sequence>MHWSIDRYAQAWHFATLHHMGQTYGGTRPDERIPYINHIASVAAEVLWGCGQDSGLDVDLALQCALLHDVVEDTPATVEELAQTFGPAVAAGVLALTKNEQLPTKQEQMADSLQRILQQPREIALVKLADRITNLYHPPYYWSDEKIAQYRIEASLILDALGHASTPLAARLTDKIAAYGQA</sequence>
<dbReference type="PANTHER" id="PTHR46246">
    <property type="entry name" value="GUANOSINE-3',5'-BIS(DIPHOSPHATE) 3'-PYROPHOSPHOHYDROLASE MESH1"/>
    <property type="match status" value="1"/>
</dbReference>
<organism evidence="1 2">
    <name type="scientific">Andreprevotia lacus DSM 23236</name>
    <dbReference type="NCBI Taxonomy" id="1121001"/>
    <lineage>
        <taxon>Bacteria</taxon>
        <taxon>Pseudomonadati</taxon>
        <taxon>Pseudomonadota</taxon>
        <taxon>Betaproteobacteria</taxon>
        <taxon>Neisseriales</taxon>
        <taxon>Chitinibacteraceae</taxon>
        <taxon>Andreprevotia</taxon>
    </lineage>
</organism>
<dbReference type="GO" id="GO:0008893">
    <property type="term" value="F:guanosine-3',5'-bis(diphosphate) 3'-diphosphatase activity"/>
    <property type="evidence" value="ECO:0007669"/>
    <property type="project" value="TreeGrafter"/>
</dbReference>
<dbReference type="STRING" id="1121001.SAMN02745857_01201"/>
<dbReference type="AlphaFoldDB" id="A0A1W1XBS0"/>
<dbReference type="Gene3D" id="1.10.3210.10">
    <property type="entry name" value="Hypothetical protein af1432"/>
    <property type="match status" value="1"/>
</dbReference>
<proteinExistence type="predicted"/>
<name>A0A1W1XBS0_9NEIS</name>
<gene>
    <name evidence="1" type="ORF">SAMN02745857_01201</name>
</gene>
<dbReference type="EMBL" id="FWXD01000005">
    <property type="protein sequence ID" value="SMC21396.1"/>
    <property type="molecule type" value="Genomic_DNA"/>
</dbReference>
<dbReference type="RefSeq" id="WP_084089860.1">
    <property type="nucleotide sequence ID" value="NZ_FWXD01000005.1"/>
</dbReference>
<dbReference type="PANTHER" id="PTHR46246:SF1">
    <property type="entry name" value="GUANOSINE-3',5'-BIS(DIPHOSPHATE) 3'-PYROPHOSPHOHYDROLASE MESH1"/>
    <property type="match status" value="1"/>
</dbReference>
<accession>A0A1W1XBS0</accession>
<evidence type="ECO:0000313" key="1">
    <source>
        <dbReference type="EMBL" id="SMC21396.1"/>
    </source>
</evidence>
<keyword evidence="2" id="KW-1185">Reference proteome</keyword>
<protein>
    <submittedName>
        <fullName evidence="1">HD domain-containing protein</fullName>
    </submittedName>
</protein>
<reference evidence="1 2" key="1">
    <citation type="submission" date="2017-04" db="EMBL/GenBank/DDBJ databases">
        <authorList>
            <person name="Afonso C.L."/>
            <person name="Miller P.J."/>
            <person name="Scott M.A."/>
            <person name="Spackman E."/>
            <person name="Goraichik I."/>
            <person name="Dimitrov K.M."/>
            <person name="Suarez D.L."/>
            <person name="Swayne D.E."/>
        </authorList>
    </citation>
    <scope>NUCLEOTIDE SEQUENCE [LARGE SCALE GENOMIC DNA]</scope>
    <source>
        <strain evidence="1 2">DSM 23236</strain>
    </source>
</reference>
<dbReference type="Pfam" id="PF13328">
    <property type="entry name" value="HD_4"/>
    <property type="match status" value="1"/>
</dbReference>
<dbReference type="InterPro" id="IPR052194">
    <property type="entry name" value="MESH1"/>
</dbReference>
<evidence type="ECO:0000313" key="2">
    <source>
        <dbReference type="Proteomes" id="UP000192761"/>
    </source>
</evidence>
<dbReference type="SUPFAM" id="SSF109604">
    <property type="entry name" value="HD-domain/PDEase-like"/>
    <property type="match status" value="1"/>
</dbReference>